<accession>A0AAV2E3U8</accession>
<dbReference type="AlphaFoldDB" id="A0AAV2E3U8"/>
<evidence type="ECO:0000313" key="3">
    <source>
        <dbReference type="Proteomes" id="UP001497516"/>
    </source>
</evidence>
<name>A0AAV2E3U8_9ROSI</name>
<sequence>MGFLRLIFRLKKQSNSSTKDNNRRWSFSRSPRPLPPSAKNNNESQYDDGLDANKHAIAVAATIVGGD</sequence>
<evidence type="ECO:0000256" key="1">
    <source>
        <dbReference type="SAM" id="MobiDB-lite"/>
    </source>
</evidence>
<feature type="region of interest" description="Disordered" evidence="1">
    <location>
        <begin position="13"/>
        <end position="50"/>
    </location>
</feature>
<keyword evidence="3" id="KW-1185">Reference proteome</keyword>
<organism evidence="2 3">
    <name type="scientific">Linum trigynum</name>
    <dbReference type="NCBI Taxonomy" id="586398"/>
    <lineage>
        <taxon>Eukaryota</taxon>
        <taxon>Viridiplantae</taxon>
        <taxon>Streptophyta</taxon>
        <taxon>Embryophyta</taxon>
        <taxon>Tracheophyta</taxon>
        <taxon>Spermatophyta</taxon>
        <taxon>Magnoliopsida</taxon>
        <taxon>eudicotyledons</taxon>
        <taxon>Gunneridae</taxon>
        <taxon>Pentapetalae</taxon>
        <taxon>rosids</taxon>
        <taxon>fabids</taxon>
        <taxon>Malpighiales</taxon>
        <taxon>Linaceae</taxon>
        <taxon>Linum</taxon>
    </lineage>
</organism>
<evidence type="ECO:0000313" key="2">
    <source>
        <dbReference type="EMBL" id="CAL1380546.1"/>
    </source>
</evidence>
<dbReference type="Proteomes" id="UP001497516">
    <property type="component" value="Chromosome 4"/>
</dbReference>
<proteinExistence type="predicted"/>
<gene>
    <name evidence="2" type="ORF">LTRI10_LOCUS21983</name>
</gene>
<dbReference type="EMBL" id="OZ034817">
    <property type="protein sequence ID" value="CAL1380546.1"/>
    <property type="molecule type" value="Genomic_DNA"/>
</dbReference>
<reference evidence="2 3" key="1">
    <citation type="submission" date="2024-04" db="EMBL/GenBank/DDBJ databases">
        <authorList>
            <person name="Fracassetti M."/>
        </authorList>
    </citation>
    <scope>NUCLEOTIDE SEQUENCE [LARGE SCALE GENOMIC DNA]</scope>
</reference>
<protein>
    <submittedName>
        <fullName evidence="2">Uncharacterized protein</fullName>
    </submittedName>
</protein>